<accession>A0A0G2F913</accession>
<evidence type="ECO:0000256" key="10">
    <source>
        <dbReference type="ARBA" id="ARBA00023145"/>
    </source>
</evidence>
<keyword evidence="4 13" id="KW-0645">Protease</keyword>
<evidence type="ECO:0000256" key="4">
    <source>
        <dbReference type="ARBA" id="ARBA00022670"/>
    </source>
</evidence>
<name>A0A0G2F913_9PEZI</name>
<dbReference type="GO" id="GO:0008270">
    <property type="term" value="F:zinc ion binding"/>
    <property type="evidence" value="ECO:0007669"/>
    <property type="project" value="InterPro"/>
</dbReference>
<dbReference type="Pfam" id="PF02128">
    <property type="entry name" value="Peptidase_M36"/>
    <property type="match status" value="1"/>
</dbReference>
<proteinExistence type="inferred from homology"/>
<keyword evidence="10 13" id="KW-0865">Zymogen</keyword>
<dbReference type="InterPro" id="IPR001842">
    <property type="entry name" value="Peptidase_M36"/>
</dbReference>
<evidence type="ECO:0000256" key="6">
    <source>
        <dbReference type="ARBA" id="ARBA00022729"/>
    </source>
</evidence>
<reference evidence="15 16" key="2">
    <citation type="submission" date="2015-05" db="EMBL/GenBank/DDBJ databases">
        <authorList>
            <person name="Morales-Cruz A."/>
            <person name="Amrine K.C."/>
            <person name="Cantu D."/>
        </authorList>
    </citation>
    <scope>NUCLEOTIDE SEQUENCE [LARGE SCALE GENOMIC DNA]</scope>
    <source>
        <strain evidence="15">DA912</strain>
    </source>
</reference>
<dbReference type="AlphaFoldDB" id="A0A0G2F913"/>
<evidence type="ECO:0000256" key="7">
    <source>
        <dbReference type="ARBA" id="ARBA00022801"/>
    </source>
</evidence>
<dbReference type="PANTHER" id="PTHR33478">
    <property type="entry name" value="EXTRACELLULAR METALLOPROTEINASE MEP"/>
    <property type="match status" value="1"/>
</dbReference>
<sequence length="655" mass="71319">MQSLVLLGLLGSSALAHPAVQSANKKPWKPSLSKRLVDLDQFRPGTAATYVNATETNSSPDTKLIKRDDYVATATALVKSKVPDAEFRVYDSYVGTNGIGHVYFRQTIFGIDVDNTDFNVNIAKDGSVFSHGNSFYTGALPESSPLKKRDFKDPVAALNAANSVLQLDVKTEGAKAEAKDGVETYGIAGTTGAQSDPEARLLYYVKDDGTLALTWRVETDISSDWLLSYVDAETTEKVYGVVNYVAQAHNDNKLVPKQADISATYLVYPWGVNDPEEGSRVVVTDPWDLEDSPFTWHNDGSQTYDTTWGNNAVAQVNPTGATCDTCYTDDYRPESTTFDFEYDYSPSMADPETYYNASITQLFYTVNKYHDLLYELGFTEATYNFQADNEDKGGKGSDFAIVNAQDGAGTNNADFSTPADGRPGRMRMYLWTQSTPVRDCTFEAGVVIHEYTHGVSNRLTGGGTNTRCLTGVESGGLGEGWGDFMATAIRLKEGDTRATDYSMGAWVYNNPAGIRAYLFSTDMNTNPYTYASVNGKTEVHSVGTIWTTILYEVLWNLIDKYGSNPADKPTFDSNGVPTDGRYLAMKLVIDGLALQPCNPTFVSARDAIIDADLALTGGANACELWTGFAKRGLGQGAVYSSSSRTESFVVPSGVC</sequence>
<feature type="active site" evidence="11">
    <location>
        <position position="450"/>
    </location>
</feature>
<dbReference type="InterPro" id="IPR011096">
    <property type="entry name" value="FTP_domain"/>
</dbReference>
<feature type="chain" id="PRO_5009360662" description="Extracellular metalloproteinase" evidence="13">
    <location>
        <begin position="17"/>
        <end position="655"/>
    </location>
</feature>
<dbReference type="Gene3D" id="3.10.170.10">
    <property type="match status" value="1"/>
</dbReference>
<dbReference type="OrthoDB" id="3227768at2759"/>
<dbReference type="Gene3D" id="1.10.390.10">
    <property type="entry name" value="Neutral Protease Domain 2"/>
    <property type="match status" value="1"/>
</dbReference>
<evidence type="ECO:0000256" key="2">
    <source>
        <dbReference type="ARBA" id="ARBA00006006"/>
    </source>
</evidence>
<keyword evidence="9 13" id="KW-0482">Metalloprotease</keyword>
<dbReference type="Pfam" id="PF07504">
    <property type="entry name" value="FTP"/>
    <property type="match status" value="1"/>
</dbReference>
<keyword evidence="6 13" id="KW-0732">Signal</keyword>
<evidence type="ECO:0000256" key="1">
    <source>
        <dbReference type="ARBA" id="ARBA00004613"/>
    </source>
</evidence>
<keyword evidence="8 12" id="KW-0862">Zinc</keyword>
<dbReference type="Proteomes" id="UP000034680">
    <property type="component" value="Unassembled WGS sequence"/>
</dbReference>
<evidence type="ECO:0000256" key="3">
    <source>
        <dbReference type="ARBA" id="ARBA00022525"/>
    </source>
</evidence>
<feature type="binding site" evidence="12">
    <location>
        <position position="453"/>
    </location>
    <ligand>
        <name>Zn(2+)</name>
        <dbReference type="ChEBI" id="CHEBI:29105"/>
        <note>catalytic</note>
    </ligand>
</feature>
<keyword evidence="7 13" id="KW-0378">Hydrolase</keyword>
<dbReference type="GO" id="GO:0005576">
    <property type="term" value="C:extracellular region"/>
    <property type="evidence" value="ECO:0007669"/>
    <property type="project" value="UniProtKB-SubCell"/>
</dbReference>
<dbReference type="CDD" id="cd09596">
    <property type="entry name" value="M36"/>
    <property type="match status" value="1"/>
</dbReference>
<dbReference type="InterPro" id="IPR027268">
    <property type="entry name" value="Peptidase_M4/M1_CTD_sf"/>
</dbReference>
<keyword evidence="5 12" id="KW-0479">Metal-binding</keyword>
<evidence type="ECO:0000256" key="5">
    <source>
        <dbReference type="ARBA" id="ARBA00022723"/>
    </source>
</evidence>
<evidence type="ECO:0000256" key="11">
    <source>
        <dbReference type="PIRSR" id="PIRSR601842-1"/>
    </source>
</evidence>
<protein>
    <recommendedName>
        <fullName evidence="13">Extracellular metalloproteinase</fullName>
        <ecNumber evidence="13">3.4.24.-</ecNumber>
    </recommendedName>
    <alternativeName>
        <fullName evidence="13">Fungalysin</fullName>
    </alternativeName>
</protein>
<dbReference type="EMBL" id="LCUC01000454">
    <property type="protein sequence ID" value="KKY30689.1"/>
    <property type="molecule type" value="Genomic_DNA"/>
</dbReference>
<feature type="signal peptide" evidence="13">
    <location>
        <begin position="1"/>
        <end position="16"/>
    </location>
</feature>
<evidence type="ECO:0000256" key="9">
    <source>
        <dbReference type="ARBA" id="ARBA00023049"/>
    </source>
</evidence>
<evidence type="ECO:0000259" key="14">
    <source>
        <dbReference type="Pfam" id="PF07504"/>
    </source>
</evidence>
<evidence type="ECO:0000256" key="12">
    <source>
        <dbReference type="PIRSR" id="PIRSR601842-2"/>
    </source>
</evidence>
<evidence type="ECO:0000313" key="16">
    <source>
        <dbReference type="Proteomes" id="UP000034680"/>
    </source>
</evidence>
<evidence type="ECO:0000256" key="13">
    <source>
        <dbReference type="RuleBase" id="RU364017"/>
    </source>
</evidence>
<dbReference type="GO" id="GO:0006508">
    <property type="term" value="P:proteolysis"/>
    <property type="evidence" value="ECO:0007669"/>
    <property type="project" value="UniProtKB-KW"/>
</dbReference>
<comment type="subcellular location">
    <subcellularLocation>
        <location evidence="1 13">Secreted</location>
    </subcellularLocation>
</comment>
<gene>
    <name evidence="15" type="ORF">UCDDA912_g09361</name>
</gene>
<organism evidence="15 16">
    <name type="scientific">Diaporthe ampelina</name>
    <dbReference type="NCBI Taxonomy" id="1214573"/>
    <lineage>
        <taxon>Eukaryota</taxon>
        <taxon>Fungi</taxon>
        <taxon>Dikarya</taxon>
        <taxon>Ascomycota</taxon>
        <taxon>Pezizomycotina</taxon>
        <taxon>Sordariomycetes</taxon>
        <taxon>Sordariomycetidae</taxon>
        <taxon>Diaporthales</taxon>
        <taxon>Diaporthaceae</taxon>
        <taxon>Diaporthe</taxon>
    </lineage>
</organism>
<dbReference type="InterPro" id="IPR050371">
    <property type="entry name" value="Fungal_virulence_M36"/>
</dbReference>
<feature type="domain" description="FTP" evidence="14">
    <location>
        <begin position="85"/>
        <end position="135"/>
    </location>
</feature>
<dbReference type="PANTHER" id="PTHR33478:SF1">
    <property type="entry name" value="EXTRACELLULAR METALLOPROTEINASE MEP"/>
    <property type="match status" value="1"/>
</dbReference>
<reference evidence="15 16" key="1">
    <citation type="submission" date="2015-05" db="EMBL/GenBank/DDBJ databases">
        <title>Distinctive expansion of gene families associated with plant cell wall degradation and secondary metabolism in the genomes of grapevine trunk pathogens.</title>
        <authorList>
            <person name="Lawrence D.P."/>
            <person name="Travadon R."/>
            <person name="Rolshausen P.E."/>
            <person name="Baumgartner K."/>
        </authorList>
    </citation>
    <scope>NUCLEOTIDE SEQUENCE [LARGE SCALE GENOMIC DNA]</scope>
    <source>
        <strain evidence="15">DA912</strain>
    </source>
</reference>
<dbReference type="SUPFAM" id="SSF55486">
    <property type="entry name" value="Metalloproteases ('zincins'), catalytic domain"/>
    <property type="match status" value="1"/>
</dbReference>
<comment type="cofactor">
    <cofactor evidence="12">
        <name>Zn(2+)</name>
        <dbReference type="ChEBI" id="CHEBI:29105"/>
    </cofactor>
    <text evidence="12">Binds 1 zinc ion per subunit.</text>
</comment>
<dbReference type="GO" id="GO:0004222">
    <property type="term" value="F:metalloendopeptidase activity"/>
    <property type="evidence" value="ECO:0007669"/>
    <property type="project" value="InterPro"/>
</dbReference>
<keyword evidence="16" id="KW-1185">Reference proteome</keyword>
<feature type="binding site" evidence="12">
    <location>
        <position position="449"/>
    </location>
    <ligand>
        <name>Zn(2+)</name>
        <dbReference type="ChEBI" id="CHEBI:29105"/>
        <note>catalytic</note>
    </ligand>
</feature>
<feature type="binding site" evidence="12">
    <location>
        <position position="479"/>
    </location>
    <ligand>
        <name>Zn(2+)</name>
        <dbReference type="ChEBI" id="CHEBI:29105"/>
        <note>catalytic</note>
    </ligand>
</feature>
<comment type="similarity">
    <text evidence="2 13">Belongs to the peptidase M36 family.</text>
</comment>
<evidence type="ECO:0000256" key="8">
    <source>
        <dbReference type="ARBA" id="ARBA00022833"/>
    </source>
</evidence>
<evidence type="ECO:0000313" key="15">
    <source>
        <dbReference type="EMBL" id="KKY30689.1"/>
    </source>
</evidence>
<dbReference type="EC" id="3.4.24.-" evidence="13"/>
<keyword evidence="3 13" id="KW-0964">Secreted</keyword>
<comment type="caution">
    <text evidence="15">The sequence shown here is derived from an EMBL/GenBank/DDBJ whole genome shotgun (WGS) entry which is preliminary data.</text>
</comment>
<dbReference type="PRINTS" id="PR00999">
    <property type="entry name" value="FUNGALYSIN"/>
</dbReference>